<dbReference type="STRING" id="1797725.A3A49_00650"/>
<dbReference type="InterPro" id="IPR014710">
    <property type="entry name" value="RmlC-like_jellyroll"/>
</dbReference>
<proteinExistence type="predicted"/>
<name>A0A1F5H3S6_9BACT</name>
<dbReference type="AlphaFoldDB" id="A0A1F5H3S6"/>
<evidence type="ECO:0000313" key="3">
    <source>
        <dbReference type="Proteomes" id="UP000176740"/>
    </source>
</evidence>
<dbReference type="GO" id="GO:0008830">
    <property type="term" value="F:dTDP-4-dehydrorhamnose 3,5-epimerase activity"/>
    <property type="evidence" value="ECO:0007669"/>
    <property type="project" value="InterPro"/>
</dbReference>
<comment type="caution">
    <text evidence="2">The sequence shown here is derived from an EMBL/GenBank/DDBJ whole genome shotgun (WGS) entry which is preliminary data.</text>
</comment>
<dbReference type="Pfam" id="PF00908">
    <property type="entry name" value="dTDP_sugar_isom"/>
    <property type="match status" value="1"/>
</dbReference>
<dbReference type="GO" id="GO:0019305">
    <property type="term" value="P:dTDP-rhamnose biosynthetic process"/>
    <property type="evidence" value="ECO:0007669"/>
    <property type="project" value="TreeGrafter"/>
</dbReference>
<feature type="site" description="Participates in a stacking interaction with the thymidine ring of dTDP-4-oxo-6-deoxyglucose" evidence="1">
    <location>
        <position position="131"/>
    </location>
</feature>
<sequence length="154" mass="17442">MRGVKIADLPHHVIENGYFLEIVRLQKNALVQNFPKFQVQQISYSTIDPGIVKAWHLHAKQNDLWFIPQESQLLVGLADLRSESTTKGNIIKQPLGKAGASLVLIPKGVAHGYKNFSNKKSSIIYLADFTYNPKNPDEYRLPWDILGKNFWAGN</sequence>
<dbReference type="Proteomes" id="UP000176740">
    <property type="component" value="Unassembled WGS sequence"/>
</dbReference>
<dbReference type="SUPFAM" id="SSF51182">
    <property type="entry name" value="RmlC-like cupins"/>
    <property type="match status" value="1"/>
</dbReference>
<accession>A0A1F5H3S6</accession>
<dbReference type="EMBL" id="MFBO01000004">
    <property type="protein sequence ID" value="OGD98822.1"/>
    <property type="molecule type" value="Genomic_DNA"/>
</dbReference>
<organism evidence="2 3">
    <name type="scientific">Candidatus Curtissbacteria bacterium RIFCSPLOWO2_01_FULL_38_11b</name>
    <dbReference type="NCBI Taxonomy" id="1797725"/>
    <lineage>
        <taxon>Bacteria</taxon>
        <taxon>Candidatus Curtissiibacteriota</taxon>
    </lineage>
</organism>
<evidence type="ECO:0000313" key="2">
    <source>
        <dbReference type="EMBL" id="OGD98822.1"/>
    </source>
</evidence>
<reference evidence="2 3" key="1">
    <citation type="journal article" date="2016" name="Nat. Commun.">
        <title>Thousands of microbial genomes shed light on interconnected biogeochemical processes in an aquifer system.</title>
        <authorList>
            <person name="Anantharaman K."/>
            <person name="Brown C.T."/>
            <person name="Hug L.A."/>
            <person name="Sharon I."/>
            <person name="Castelle C.J."/>
            <person name="Probst A.J."/>
            <person name="Thomas B.C."/>
            <person name="Singh A."/>
            <person name="Wilkins M.J."/>
            <person name="Karaoz U."/>
            <person name="Brodie E.L."/>
            <person name="Williams K.H."/>
            <person name="Hubbard S.S."/>
            <person name="Banfield J.F."/>
        </authorList>
    </citation>
    <scope>NUCLEOTIDE SEQUENCE [LARGE SCALE GENOMIC DNA]</scope>
</reference>
<dbReference type="InterPro" id="IPR000888">
    <property type="entry name" value="RmlC-like"/>
</dbReference>
<dbReference type="PANTHER" id="PTHR21047">
    <property type="entry name" value="DTDP-6-DEOXY-D-GLUCOSE-3,5 EPIMERASE"/>
    <property type="match status" value="1"/>
</dbReference>
<dbReference type="Gene3D" id="2.60.120.10">
    <property type="entry name" value="Jelly Rolls"/>
    <property type="match status" value="1"/>
</dbReference>
<protein>
    <recommendedName>
        <fullName evidence="4">Spore coat protein</fullName>
    </recommendedName>
</protein>
<dbReference type="GO" id="GO:0005829">
    <property type="term" value="C:cytosol"/>
    <property type="evidence" value="ECO:0007669"/>
    <property type="project" value="TreeGrafter"/>
</dbReference>
<dbReference type="GO" id="GO:0000271">
    <property type="term" value="P:polysaccharide biosynthetic process"/>
    <property type="evidence" value="ECO:0007669"/>
    <property type="project" value="TreeGrafter"/>
</dbReference>
<dbReference type="PANTHER" id="PTHR21047:SF2">
    <property type="entry name" value="THYMIDINE DIPHOSPHO-4-KETO-RHAMNOSE 3,5-EPIMERASE"/>
    <property type="match status" value="1"/>
</dbReference>
<gene>
    <name evidence="2" type="ORF">A3A49_00650</name>
</gene>
<evidence type="ECO:0000256" key="1">
    <source>
        <dbReference type="PIRSR" id="PIRSR600888-3"/>
    </source>
</evidence>
<dbReference type="InterPro" id="IPR011051">
    <property type="entry name" value="RmlC_Cupin_sf"/>
</dbReference>
<evidence type="ECO:0008006" key="4">
    <source>
        <dbReference type="Google" id="ProtNLM"/>
    </source>
</evidence>